<protein>
    <recommendedName>
        <fullName evidence="3">Roadblock/LC7 domain-containing protein</fullName>
    </recommendedName>
</protein>
<gene>
    <name evidence="1" type="ORF">NAT50_07915</name>
</gene>
<dbReference type="RefSeq" id="WP_250592698.1">
    <property type="nucleotide sequence ID" value="NZ_JAMLJM010000005.1"/>
</dbReference>
<organism evidence="1 2">
    <name type="scientific">Flavobacterium luminosum</name>
    <dbReference type="NCBI Taxonomy" id="2949086"/>
    <lineage>
        <taxon>Bacteria</taxon>
        <taxon>Pseudomonadati</taxon>
        <taxon>Bacteroidota</taxon>
        <taxon>Flavobacteriia</taxon>
        <taxon>Flavobacteriales</taxon>
        <taxon>Flavobacteriaceae</taxon>
        <taxon>Flavobacterium</taxon>
    </lineage>
</organism>
<dbReference type="EMBL" id="JAMLJM010000005">
    <property type="protein sequence ID" value="MCL9809284.1"/>
    <property type="molecule type" value="Genomic_DNA"/>
</dbReference>
<evidence type="ECO:0008006" key="3">
    <source>
        <dbReference type="Google" id="ProtNLM"/>
    </source>
</evidence>
<dbReference type="Proteomes" id="UP001317191">
    <property type="component" value="Unassembled WGS sequence"/>
</dbReference>
<evidence type="ECO:0000313" key="2">
    <source>
        <dbReference type="Proteomes" id="UP001317191"/>
    </source>
</evidence>
<sequence>MADYLKLFGDTIAKEMPGFISISIIEVKSGITFFSKNSNKNFDLEHASRFALEIIRAQLNANYTLGKNQTIEDIVVMLSDQLQILKMSENNDYFIYLVVNASKANLAFTRALLNKSIKEISKNLKS</sequence>
<accession>A0ABT0TP60</accession>
<name>A0ABT0TP60_9FLAO</name>
<comment type="caution">
    <text evidence="1">The sequence shown here is derived from an EMBL/GenBank/DDBJ whole genome shotgun (WGS) entry which is preliminary data.</text>
</comment>
<keyword evidence="2" id="KW-1185">Reference proteome</keyword>
<reference evidence="1 2" key="1">
    <citation type="submission" date="2022-05" db="EMBL/GenBank/DDBJ databases">
        <title>Flavobacterium sp., isolated from activated sludge.</title>
        <authorList>
            <person name="Ran Q."/>
        </authorList>
    </citation>
    <scope>NUCLEOTIDE SEQUENCE [LARGE SCALE GENOMIC DNA]</scope>
    <source>
        <strain evidence="1 2">HXWNR70</strain>
    </source>
</reference>
<proteinExistence type="predicted"/>
<evidence type="ECO:0000313" key="1">
    <source>
        <dbReference type="EMBL" id="MCL9809284.1"/>
    </source>
</evidence>